<accession>A0A0K1PKU2</accession>
<evidence type="ECO:0000313" key="1">
    <source>
        <dbReference type="EMBL" id="AKU94142.1"/>
    </source>
</evidence>
<protein>
    <submittedName>
        <fullName evidence="1">Uncharacterized protein</fullName>
    </submittedName>
</protein>
<dbReference type="Proteomes" id="UP000064967">
    <property type="component" value="Chromosome"/>
</dbReference>
<name>A0A0K1PKU2_9BACT</name>
<dbReference type="RefSeq" id="WP_275936607.1">
    <property type="nucleotide sequence ID" value="NZ_CP012333.1"/>
</dbReference>
<dbReference type="STRING" id="1391654.AKJ09_00806"/>
<proteinExistence type="predicted"/>
<dbReference type="AlphaFoldDB" id="A0A0K1PKU2"/>
<reference evidence="1 2" key="1">
    <citation type="submission" date="2015-08" db="EMBL/GenBank/DDBJ databases">
        <authorList>
            <person name="Babu N.S."/>
            <person name="Beckwith C.J."/>
            <person name="Beseler K.G."/>
            <person name="Brison A."/>
            <person name="Carone J.V."/>
            <person name="Caskin T.P."/>
            <person name="Diamond M."/>
            <person name="Durham M.E."/>
            <person name="Foxe J.M."/>
            <person name="Go M."/>
            <person name="Henderson B.A."/>
            <person name="Jones I.B."/>
            <person name="McGettigan J.A."/>
            <person name="Micheletti S.J."/>
            <person name="Nasrallah M.E."/>
            <person name="Ortiz D."/>
            <person name="Piller C.R."/>
            <person name="Privatt S.R."/>
            <person name="Schneider S.L."/>
            <person name="Sharp S."/>
            <person name="Smith T.C."/>
            <person name="Stanton J.D."/>
            <person name="Ullery H.E."/>
            <person name="Wilson R.J."/>
            <person name="Serrano M.G."/>
            <person name="Buck G."/>
            <person name="Lee V."/>
            <person name="Wang Y."/>
            <person name="Carvalho R."/>
            <person name="Voegtly L."/>
            <person name="Shi R."/>
            <person name="Duckworth R."/>
            <person name="Johnson A."/>
            <person name="Loviza R."/>
            <person name="Walstead R."/>
            <person name="Shah Z."/>
            <person name="Kiflezghi M."/>
            <person name="Wade K."/>
            <person name="Ball S.L."/>
            <person name="Bradley K.W."/>
            <person name="Asai D.J."/>
            <person name="Bowman C.A."/>
            <person name="Russell D.A."/>
            <person name="Pope W.H."/>
            <person name="Jacobs-Sera D."/>
            <person name="Hendrix R.W."/>
            <person name="Hatfull G.F."/>
        </authorList>
    </citation>
    <scope>NUCLEOTIDE SEQUENCE [LARGE SCALE GENOMIC DNA]</scope>
    <source>
        <strain evidence="1 2">DSM 27648</strain>
    </source>
</reference>
<organism evidence="1 2">
    <name type="scientific">Labilithrix luteola</name>
    <dbReference type="NCBI Taxonomy" id="1391654"/>
    <lineage>
        <taxon>Bacteria</taxon>
        <taxon>Pseudomonadati</taxon>
        <taxon>Myxococcota</taxon>
        <taxon>Polyangia</taxon>
        <taxon>Polyangiales</taxon>
        <taxon>Labilitrichaceae</taxon>
        <taxon>Labilithrix</taxon>
    </lineage>
</organism>
<dbReference type="EMBL" id="CP012333">
    <property type="protein sequence ID" value="AKU94142.1"/>
    <property type="molecule type" value="Genomic_DNA"/>
</dbReference>
<evidence type="ECO:0000313" key="2">
    <source>
        <dbReference type="Proteomes" id="UP000064967"/>
    </source>
</evidence>
<gene>
    <name evidence="1" type="ORF">AKJ09_00806</name>
</gene>
<dbReference type="KEGG" id="llu:AKJ09_00806"/>
<keyword evidence="2" id="KW-1185">Reference proteome</keyword>
<sequence>MTNNGQWEAETRGRIALPTYGSRVMTRALGLRGDGKGEEEEP</sequence>